<evidence type="ECO:0000259" key="1">
    <source>
        <dbReference type="PROSITE" id="PS50181"/>
    </source>
</evidence>
<dbReference type="GeneID" id="106741836"/>
<dbReference type="AlphaFoldDB" id="A0A6P3WUG6"/>
<dbReference type="RefSeq" id="XP_014469705.1">
    <property type="nucleotide sequence ID" value="XM_014614219.1"/>
</dbReference>
<dbReference type="InterPro" id="IPR052301">
    <property type="entry name" value="SCF_F-box/WD-repeat"/>
</dbReference>
<gene>
    <name evidence="3" type="primary">LOC106741836</name>
</gene>
<organism evidence="2 3">
    <name type="scientific">Dinoponera quadriceps</name>
    <name type="common">South American ant</name>
    <dbReference type="NCBI Taxonomy" id="609295"/>
    <lineage>
        <taxon>Eukaryota</taxon>
        <taxon>Metazoa</taxon>
        <taxon>Ecdysozoa</taxon>
        <taxon>Arthropoda</taxon>
        <taxon>Hexapoda</taxon>
        <taxon>Insecta</taxon>
        <taxon>Pterygota</taxon>
        <taxon>Neoptera</taxon>
        <taxon>Endopterygota</taxon>
        <taxon>Hymenoptera</taxon>
        <taxon>Apocrita</taxon>
        <taxon>Aculeata</taxon>
        <taxon>Formicoidea</taxon>
        <taxon>Formicidae</taxon>
        <taxon>Ponerinae</taxon>
        <taxon>Ponerini</taxon>
        <taxon>Dinoponera</taxon>
    </lineage>
</organism>
<dbReference type="InterPro" id="IPR036322">
    <property type="entry name" value="WD40_repeat_dom_sf"/>
</dbReference>
<dbReference type="InterPro" id="IPR015943">
    <property type="entry name" value="WD40/YVTN_repeat-like_dom_sf"/>
</dbReference>
<dbReference type="PROSITE" id="PS50181">
    <property type="entry name" value="FBOX"/>
    <property type="match status" value="1"/>
</dbReference>
<dbReference type="PANTHER" id="PTHR14381">
    <property type="entry name" value="DACTYLIN"/>
    <property type="match status" value="1"/>
</dbReference>
<reference evidence="3" key="1">
    <citation type="submission" date="2025-08" db="UniProtKB">
        <authorList>
            <consortium name="RefSeq"/>
        </authorList>
    </citation>
    <scope>IDENTIFICATION</scope>
</reference>
<keyword evidence="2" id="KW-1185">Reference proteome</keyword>
<feature type="domain" description="F-box" evidence="1">
    <location>
        <begin position="12"/>
        <end position="58"/>
    </location>
</feature>
<proteinExistence type="predicted"/>
<dbReference type="Gene3D" id="1.20.1280.50">
    <property type="match status" value="1"/>
</dbReference>
<dbReference type="Gene3D" id="2.130.10.10">
    <property type="entry name" value="YVTN repeat-like/Quinoprotein amine dehydrogenase"/>
    <property type="match status" value="1"/>
</dbReference>
<name>A0A6P3WUG6_DINQU</name>
<accession>A0A6P3WUG6</accession>
<evidence type="ECO:0000313" key="3">
    <source>
        <dbReference type="RefSeq" id="XP_014469705.1"/>
    </source>
</evidence>
<dbReference type="Proteomes" id="UP000515204">
    <property type="component" value="Unplaced"/>
</dbReference>
<dbReference type="SUPFAM" id="SSF81383">
    <property type="entry name" value="F-box domain"/>
    <property type="match status" value="1"/>
</dbReference>
<dbReference type="InterPro" id="IPR001810">
    <property type="entry name" value="F-box_dom"/>
</dbReference>
<dbReference type="GO" id="GO:0019005">
    <property type="term" value="C:SCF ubiquitin ligase complex"/>
    <property type="evidence" value="ECO:0007669"/>
    <property type="project" value="TreeGrafter"/>
</dbReference>
<dbReference type="SMART" id="SM00320">
    <property type="entry name" value="WD40"/>
    <property type="match status" value="3"/>
</dbReference>
<dbReference type="InterPro" id="IPR001680">
    <property type="entry name" value="WD40_rpt"/>
</dbReference>
<evidence type="ECO:0000313" key="2">
    <source>
        <dbReference type="Proteomes" id="UP000515204"/>
    </source>
</evidence>
<sequence length="416" mass="48898">MSRNRVKMTDHKTNITTLPSELLIIIFEYCSAFDLVRLSQVCQRFHEIIKRDLLWFKKSYLPLATNQKSERFRERCSQVLCNRSKWRVSYNWQYGKYAKKFLLPQRMNAIPKIFLKSDKLWWCGNNLLTCFNRTKFFDMGNNTSFKCINNICDFSTFVLMRDFIVTGGSCGDLNYWLIDGKFIHVTHAHANDINAMDATSEVILTSSLNKVKVFPVPVKNDNSLRFYDYCLYSMITTDKIWSIKADIEGTKFAIGTSANESMPLQIYNIERMQCLMELSHNWRRGAGILDMVWEDPHTILSCGYDTFIRKWDMRCGRCVNSWADPTDATLYCISSDYHNTMIAGTQFNCMAVLWDQRQREYMQLYFMKCPGNRNKSPIYSLDFDSTHLYCTTDRYLVELDFYGNTKQSFNYNGMIK</sequence>
<dbReference type="GO" id="GO:0031146">
    <property type="term" value="P:SCF-dependent proteasomal ubiquitin-dependent protein catabolic process"/>
    <property type="evidence" value="ECO:0007669"/>
    <property type="project" value="TreeGrafter"/>
</dbReference>
<dbReference type="SUPFAM" id="SSF50978">
    <property type="entry name" value="WD40 repeat-like"/>
    <property type="match status" value="1"/>
</dbReference>
<dbReference type="KEGG" id="dqu:106741836"/>
<dbReference type="OrthoDB" id="435188at2759"/>
<dbReference type="SMART" id="SM00256">
    <property type="entry name" value="FBOX"/>
    <property type="match status" value="1"/>
</dbReference>
<dbReference type="PANTHER" id="PTHR14381:SF1">
    <property type="entry name" value="F-BOX_WD REPEAT-CONTAINING PROTEIN 4"/>
    <property type="match status" value="1"/>
</dbReference>
<dbReference type="InterPro" id="IPR036047">
    <property type="entry name" value="F-box-like_dom_sf"/>
</dbReference>
<dbReference type="Pfam" id="PF12937">
    <property type="entry name" value="F-box-like"/>
    <property type="match status" value="1"/>
</dbReference>
<protein>
    <submittedName>
        <fullName evidence="3">F-box/WD repeat-containing protein 4 isoform X1</fullName>
    </submittedName>
</protein>